<name>W3WNQ8_PESFW</name>
<dbReference type="InterPro" id="IPR003593">
    <property type="entry name" value="AAA+_ATPase"/>
</dbReference>
<dbReference type="EMBL" id="KI912118">
    <property type="protein sequence ID" value="ETS75555.1"/>
    <property type="molecule type" value="Genomic_DNA"/>
</dbReference>
<dbReference type="GO" id="GO:0005634">
    <property type="term" value="C:nucleus"/>
    <property type="evidence" value="ECO:0007669"/>
    <property type="project" value="TreeGrafter"/>
</dbReference>
<feature type="compositionally biased region" description="Polar residues" evidence="1">
    <location>
        <begin position="426"/>
        <end position="437"/>
    </location>
</feature>
<dbReference type="SUPFAM" id="SSF52540">
    <property type="entry name" value="P-loop containing nucleoside triphosphate hydrolases"/>
    <property type="match status" value="1"/>
</dbReference>
<sequence length="769" mass="82666">MGSFVPPLDVLGAIEAQCSRERIFSGLSVARILGDHFPDHLVIQVDKPTFDLPSFTGPGRAQLTLDEHTGHVTSVRYTRETPNVKNTGPLKANTLFAKYNYTWDGTDFVLFVLSPDVFGRRTEYHFLLTPHGTDIMEDGLHPKARELLLAAGEYARKNKNKALVFKDAYRSFRDEVDDEAWKPIRSSNLDDIILDADTKKKLTGEVKSFFTSRDQFDKFNLTWKREILFHGPSGTGKTIITKAMMAMLAEEEHPVLSMYVNFAEDAVIPSYNIQDMFSHARQIAPCLLVIENIDSFMTEHHRGAFLNELDSDDNDGILVIGSTQNLETLDPAIRARPGRFNLKYEFKLPDHNERLAFAKQWKSKLDESHLVELPEEACEYVANLTDGFSFTYLRDLFSSLLFYSQDAPTESEAKDSEEKDTSSSSPRQQAFAQVTTPPSLRDNHVAKFLRQQAGLLLKDMETEPDACPGCTRRAANAMKIASVVAPAVDAVGTDACPGCTRKIIGATTTALSNTATTTDGNGTDACPGCTRKAAKAAEIASNAVTTTDTAGTDACPGCTRKLKSATTAASPETATATDADGTDACPGCTRKAEETAIETAPNALIAAATDGTDACPGCTRKKEIAAATAVFRYCYTSSDTATTTDDDGTDACPGCTKKAENATSTDVATATDTDGTNACPGCTRKAESATETATSDIATATDTDGTDACPGCTRTKSLDATETEPSDAATDSDASTEACPGCTRKMTSNAVETSAEPSDVSTEACPGCT</sequence>
<dbReference type="PANTHER" id="PTHR23077">
    <property type="entry name" value="AAA-FAMILY ATPASE"/>
    <property type="match status" value="1"/>
</dbReference>
<accession>W3WNQ8</accession>
<evidence type="ECO:0000256" key="1">
    <source>
        <dbReference type="SAM" id="MobiDB-lite"/>
    </source>
</evidence>
<dbReference type="RefSeq" id="XP_007839271.1">
    <property type="nucleotide sequence ID" value="XM_007841080.1"/>
</dbReference>
<dbReference type="InParanoid" id="W3WNQ8"/>
<reference evidence="4" key="1">
    <citation type="journal article" date="2015" name="BMC Genomics">
        <title>Genomic and transcriptomic analysis of the endophytic fungus Pestalotiopsis fici reveals its lifestyle and high potential for synthesis of natural products.</title>
        <authorList>
            <person name="Wang X."/>
            <person name="Zhang X."/>
            <person name="Liu L."/>
            <person name="Xiang M."/>
            <person name="Wang W."/>
            <person name="Sun X."/>
            <person name="Che Y."/>
            <person name="Guo L."/>
            <person name="Liu G."/>
            <person name="Guo L."/>
            <person name="Wang C."/>
            <person name="Yin W.B."/>
            <person name="Stadler M."/>
            <person name="Zhang X."/>
            <person name="Liu X."/>
        </authorList>
    </citation>
    <scope>NUCLEOTIDE SEQUENCE [LARGE SCALE GENOMIC DNA]</scope>
    <source>
        <strain evidence="4">W106-1 / CGMCC3.15140</strain>
    </source>
</reference>
<gene>
    <name evidence="3" type="ORF">PFICI_12499</name>
</gene>
<dbReference type="GeneID" id="19277512"/>
<feature type="region of interest" description="Disordered" evidence="1">
    <location>
        <begin position="716"/>
        <end position="769"/>
    </location>
</feature>
<evidence type="ECO:0000313" key="4">
    <source>
        <dbReference type="Proteomes" id="UP000030651"/>
    </source>
</evidence>
<dbReference type="InterPro" id="IPR050168">
    <property type="entry name" value="AAA_ATPase_domain"/>
</dbReference>
<dbReference type="OrthoDB" id="10042665at2759"/>
<dbReference type="CDD" id="cd19481">
    <property type="entry name" value="RecA-like_protease"/>
    <property type="match status" value="1"/>
</dbReference>
<dbReference type="SMART" id="SM00382">
    <property type="entry name" value="AAA"/>
    <property type="match status" value="1"/>
</dbReference>
<dbReference type="InterPro" id="IPR003959">
    <property type="entry name" value="ATPase_AAA_core"/>
</dbReference>
<organism evidence="3 4">
    <name type="scientific">Pestalotiopsis fici (strain W106-1 / CGMCC3.15140)</name>
    <dbReference type="NCBI Taxonomy" id="1229662"/>
    <lineage>
        <taxon>Eukaryota</taxon>
        <taxon>Fungi</taxon>
        <taxon>Dikarya</taxon>
        <taxon>Ascomycota</taxon>
        <taxon>Pezizomycotina</taxon>
        <taxon>Sordariomycetes</taxon>
        <taxon>Xylariomycetidae</taxon>
        <taxon>Amphisphaeriales</taxon>
        <taxon>Sporocadaceae</taxon>
        <taxon>Pestalotiopsis</taxon>
    </lineage>
</organism>
<dbReference type="GO" id="GO:0005524">
    <property type="term" value="F:ATP binding"/>
    <property type="evidence" value="ECO:0007669"/>
    <property type="project" value="InterPro"/>
</dbReference>
<dbReference type="AlphaFoldDB" id="W3WNQ8"/>
<dbReference type="GO" id="GO:0042254">
    <property type="term" value="P:ribosome biogenesis"/>
    <property type="evidence" value="ECO:0007669"/>
    <property type="project" value="TreeGrafter"/>
</dbReference>
<dbReference type="Proteomes" id="UP000030651">
    <property type="component" value="Unassembled WGS sequence"/>
</dbReference>
<dbReference type="KEGG" id="pfy:PFICI_12499"/>
<dbReference type="HOGENOM" id="CLU_363325_0_0_1"/>
<dbReference type="GO" id="GO:1990275">
    <property type="term" value="F:preribosome binding"/>
    <property type="evidence" value="ECO:0007669"/>
    <property type="project" value="TreeGrafter"/>
</dbReference>
<dbReference type="Pfam" id="PF00004">
    <property type="entry name" value="AAA"/>
    <property type="match status" value="1"/>
</dbReference>
<protein>
    <recommendedName>
        <fullName evidence="2">AAA+ ATPase domain-containing protein</fullName>
    </recommendedName>
</protein>
<evidence type="ECO:0000313" key="3">
    <source>
        <dbReference type="EMBL" id="ETS75555.1"/>
    </source>
</evidence>
<keyword evidence="4" id="KW-1185">Reference proteome</keyword>
<feature type="domain" description="AAA+ ATPase" evidence="2">
    <location>
        <begin position="224"/>
        <end position="350"/>
    </location>
</feature>
<dbReference type="eggNOG" id="KOG0730">
    <property type="taxonomic scope" value="Eukaryota"/>
</dbReference>
<proteinExistence type="predicted"/>
<feature type="region of interest" description="Disordered" evidence="1">
    <location>
        <begin position="409"/>
        <end position="437"/>
    </location>
</feature>
<dbReference type="GO" id="GO:0003723">
    <property type="term" value="F:RNA binding"/>
    <property type="evidence" value="ECO:0007669"/>
    <property type="project" value="TreeGrafter"/>
</dbReference>
<evidence type="ECO:0000259" key="2">
    <source>
        <dbReference type="SMART" id="SM00382"/>
    </source>
</evidence>
<feature type="compositionally biased region" description="Basic and acidic residues" evidence="1">
    <location>
        <begin position="411"/>
        <end position="421"/>
    </location>
</feature>
<dbReference type="PANTHER" id="PTHR23077:SF132">
    <property type="entry name" value="ATP-DEPENDENT ZN PROTEASE"/>
    <property type="match status" value="1"/>
</dbReference>
<dbReference type="GO" id="GO:0016887">
    <property type="term" value="F:ATP hydrolysis activity"/>
    <property type="evidence" value="ECO:0007669"/>
    <property type="project" value="InterPro"/>
</dbReference>
<dbReference type="Gene3D" id="3.40.50.300">
    <property type="entry name" value="P-loop containing nucleotide triphosphate hydrolases"/>
    <property type="match status" value="1"/>
</dbReference>
<dbReference type="STRING" id="1229662.W3WNQ8"/>
<dbReference type="InterPro" id="IPR027417">
    <property type="entry name" value="P-loop_NTPase"/>
</dbReference>
<feature type="compositionally biased region" description="Low complexity" evidence="1">
    <location>
        <begin position="726"/>
        <end position="736"/>
    </location>
</feature>
<feature type="compositionally biased region" description="Polar residues" evidence="1">
    <location>
        <begin position="745"/>
        <end position="761"/>
    </location>
</feature>